<dbReference type="Gene3D" id="3.30.565.10">
    <property type="entry name" value="Histidine kinase-like ATPase, C-terminal domain"/>
    <property type="match status" value="1"/>
</dbReference>
<evidence type="ECO:0000256" key="8">
    <source>
        <dbReference type="ARBA" id="ARBA00022840"/>
    </source>
</evidence>
<dbReference type="GO" id="GO:0006281">
    <property type="term" value="P:DNA repair"/>
    <property type="evidence" value="ECO:0007669"/>
    <property type="project" value="UniProtKB-KW"/>
</dbReference>
<evidence type="ECO:0000256" key="2">
    <source>
        <dbReference type="ARBA" id="ARBA00007845"/>
    </source>
</evidence>
<evidence type="ECO:0000256" key="6">
    <source>
        <dbReference type="ARBA" id="ARBA00022763"/>
    </source>
</evidence>
<dbReference type="GO" id="GO:0004519">
    <property type="term" value="F:endonuclease activity"/>
    <property type="evidence" value="ECO:0007669"/>
    <property type="project" value="UniProtKB-KW"/>
</dbReference>
<evidence type="ECO:0000256" key="10">
    <source>
        <dbReference type="ARBA" id="ARBA00023054"/>
    </source>
</evidence>
<dbReference type="GO" id="GO:0016887">
    <property type="term" value="F:ATP hydrolysis activity"/>
    <property type="evidence" value="ECO:0007669"/>
    <property type="project" value="InterPro"/>
</dbReference>
<evidence type="ECO:0000256" key="13">
    <source>
        <dbReference type="ARBA" id="ARBA00023242"/>
    </source>
</evidence>
<evidence type="ECO:0000256" key="15">
    <source>
        <dbReference type="SAM" id="MobiDB-lite"/>
    </source>
</evidence>
<dbReference type="Pfam" id="PF13589">
    <property type="entry name" value="HATPase_c_3"/>
    <property type="match status" value="1"/>
</dbReference>
<evidence type="ECO:0000313" key="17">
    <source>
        <dbReference type="EMBL" id="CAI9093135.1"/>
    </source>
</evidence>
<proteinExistence type="inferred from homology"/>
<dbReference type="InterPro" id="IPR045261">
    <property type="entry name" value="MORC_ATPase"/>
</dbReference>
<evidence type="ECO:0000256" key="4">
    <source>
        <dbReference type="ARBA" id="ARBA00022741"/>
    </source>
</evidence>
<dbReference type="FunFam" id="3.30.565.10:FF:000075">
    <property type="entry name" value="MORC family CW-type zinc finger protein 4"/>
    <property type="match status" value="1"/>
</dbReference>
<dbReference type="GO" id="GO:0031349">
    <property type="term" value="P:positive regulation of defense response"/>
    <property type="evidence" value="ECO:0007669"/>
    <property type="project" value="UniProtKB-ARBA"/>
</dbReference>
<name>A0AAV1CDU5_OLDCO</name>
<feature type="compositionally biased region" description="Polar residues" evidence="15">
    <location>
        <begin position="21"/>
        <end position="30"/>
    </location>
</feature>
<dbReference type="InterPro" id="IPR041006">
    <property type="entry name" value="Morc_S5"/>
</dbReference>
<keyword evidence="3" id="KW-0540">Nuclease</keyword>
<evidence type="ECO:0000256" key="1">
    <source>
        <dbReference type="ARBA" id="ARBA00004123"/>
    </source>
</evidence>
<gene>
    <name evidence="17" type="ORF">OLC1_LOCUS4628</name>
</gene>
<keyword evidence="6" id="KW-0227">DNA damage</keyword>
<dbReference type="GO" id="GO:0031047">
    <property type="term" value="P:regulatory ncRNA-mediated gene silencing"/>
    <property type="evidence" value="ECO:0007669"/>
    <property type="project" value="UniProtKB-KW"/>
</dbReference>
<reference evidence="17" key="1">
    <citation type="submission" date="2023-03" db="EMBL/GenBank/DDBJ databases">
        <authorList>
            <person name="Julca I."/>
        </authorList>
    </citation>
    <scope>NUCLEOTIDE SEQUENCE</scope>
</reference>
<evidence type="ECO:0000256" key="9">
    <source>
        <dbReference type="ARBA" id="ARBA00022853"/>
    </source>
</evidence>
<dbReference type="PANTHER" id="PTHR23336:SF72">
    <property type="entry name" value="PROTEIN MICRORCHIDIA 5"/>
    <property type="match status" value="1"/>
</dbReference>
<feature type="compositionally biased region" description="Acidic residues" evidence="15">
    <location>
        <begin position="45"/>
        <end position="55"/>
    </location>
</feature>
<evidence type="ECO:0000256" key="3">
    <source>
        <dbReference type="ARBA" id="ARBA00022722"/>
    </source>
</evidence>
<sequence length="732" mass="83243">MEIKQEESSSGFSPELENSEKQTANNNNACDNVGPGFSSPILLDSDSDDTDDDDEGRWVYQERPEKRQRVLAALPVGFLDPLKPEERLAMQRILPRDDDDHDMEINPSGSFVNKEPLVVAKAAESRRDSGGEVVVKRKSSSVREFWKAGDYELSGGEYSCTPSESQTVGIDHVRVHPKFLHSNATSHKWALGAFAELLDNAMDEVPKGATYVNVDVLKSKKYHNAMLMVQDNGGGMTPDDIRRCMSLGYSAKSKLTNTIGQYGNGFKTSTMRLGADVIVFSRCGGKDNRSCTQSIGMLSYSFLMETGKADIVVPMIDFMKKGDDWDIMIRSSLDDWNRNLDLISQWSPYETEEELLQQVNQGTRIIIYNLWEDEQGSPELDFDSDEHDIQIRGVNRDEKKIQMAKTYPNIRHYLTYRHSLRHYAAMLYLRIPPGFRIILRGKDVKHYNVVNDLMHSTSITYCPKTNPQVALMMYSNVSAELHIGFIKDAQYHLDVQGFNVYHKNRLIKPLWRVWNPAGSDGRGVIGIIEANFVQPAHDKQGFERTTAFDRLETRLITYQKNFWSQNCHKVGYSQRVWRQKPVSAEKKDTASPLTQVPAKVRPNLRSDSRNDHRSTVKIEMTDIQDTPTETQSRCVMNCEDNEVPVNDSQMIAKLIADNNSLEERLDEVLQELQRERERNQALENNLREEREQRDLTEQNLRNELKAAGSMAMLSPQLIKVVAITSAASPSSN</sequence>
<dbReference type="EMBL" id="OX459119">
    <property type="protein sequence ID" value="CAI9093135.1"/>
    <property type="molecule type" value="Genomic_DNA"/>
</dbReference>
<dbReference type="GO" id="GO:0006325">
    <property type="term" value="P:chromatin organization"/>
    <property type="evidence" value="ECO:0007669"/>
    <property type="project" value="UniProtKB-KW"/>
</dbReference>
<dbReference type="GO" id="GO:0005634">
    <property type="term" value="C:nucleus"/>
    <property type="evidence" value="ECO:0007669"/>
    <property type="project" value="UniProtKB-SubCell"/>
</dbReference>
<evidence type="ECO:0000256" key="7">
    <source>
        <dbReference type="ARBA" id="ARBA00022801"/>
    </source>
</evidence>
<feature type="coiled-coil region" evidence="14">
    <location>
        <begin position="651"/>
        <end position="706"/>
    </location>
</feature>
<dbReference type="PANTHER" id="PTHR23336">
    <property type="entry name" value="ZINC FINGER CW-TYPE COILED-COIL DOMAIN PROTEIN 3"/>
    <property type="match status" value="1"/>
</dbReference>
<dbReference type="Pfam" id="PF17942">
    <property type="entry name" value="Morc6_S5"/>
    <property type="match status" value="1"/>
</dbReference>
<dbReference type="InterPro" id="IPR036890">
    <property type="entry name" value="HATPase_C_sf"/>
</dbReference>
<comment type="subcellular location">
    <subcellularLocation>
        <location evidence="1">Nucleus</location>
    </subcellularLocation>
</comment>
<comment type="similarity">
    <text evidence="2">Belongs to the MORC ATPase protein family.</text>
</comment>
<evidence type="ECO:0000256" key="11">
    <source>
        <dbReference type="ARBA" id="ARBA00023158"/>
    </source>
</evidence>
<accession>A0AAV1CDU5</accession>
<evidence type="ECO:0000256" key="12">
    <source>
        <dbReference type="ARBA" id="ARBA00023204"/>
    </source>
</evidence>
<protein>
    <submittedName>
        <fullName evidence="17">OLC1v1028556C1</fullName>
    </submittedName>
</protein>
<feature type="region of interest" description="Disordered" evidence="15">
    <location>
        <begin position="1"/>
        <end position="61"/>
    </location>
</feature>
<dbReference type="Proteomes" id="UP001161247">
    <property type="component" value="Chromosome 2"/>
</dbReference>
<dbReference type="AlphaFoldDB" id="A0AAV1CDU5"/>
<evidence type="ECO:0000256" key="14">
    <source>
        <dbReference type="SAM" id="Coils"/>
    </source>
</evidence>
<keyword evidence="18" id="KW-1185">Reference proteome</keyword>
<organism evidence="17 18">
    <name type="scientific">Oldenlandia corymbosa var. corymbosa</name>
    <dbReference type="NCBI Taxonomy" id="529605"/>
    <lineage>
        <taxon>Eukaryota</taxon>
        <taxon>Viridiplantae</taxon>
        <taxon>Streptophyta</taxon>
        <taxon>Embryophyta</taxon>
        <taxon>Tracheophyta</taxon>
        <taxon>Spermatophyta</taxon>
        <taxon>Magnoliopsida</taxon>
        <taxon>eudicotyledons</taxon>
        <taxon>Gunneridae</taxon>
        <taxon>Pentapetalae</taxon>
        <taxon>asterids</taxon>
        <taxon>lamiids</taxon>
        <taxon>Gentianales</taxon>
        <taxon>Rubiaceae</taxon>
        <taxon>Rubioideae</taxon>
        <taxon>Spermacoceae</taxon>
        <taxon>Hedyotis-Oldenlandia complex</taxon>
        <taxon>Oldenlandia</taxon>
    </lineage>
</organism>
<keyword evidence="12" id="KW-0234">DNA repair</keyword>
<keyword evidence="9" id="KW-0156">Chromatin regulator</keyword>
<keyword evidence="11" id="KW-0943">RNA-mediated gene silencing</keyword>
<dbReference type="GO" id="GO:0005524">
    <property type="term" value="F:ATP binding"/>
    <property type="evidence" value="ECO:0007669"/>
    <property type="project" value="UniProtKB-KW"/>
</dbReference>
<dbReference type="SUPFAM" id="SSF55874">
    <property type="entry name" value="ATPase domain of HSP90 chaperone/DNA topoisomerase II/histidine kinase"/>
    <property type="match status" value="1"/>
</dbReference>
<keyword evidence="5" id="KW-0255">Endonuclease</keyword>
<keyword evidence="8" id="KW-0067">ATP-binding</keyword>
<evidence type="ECO:0000313" key="18">
    <source>
        <dbReference type="Proteomes" id="UP001161247"/>
    </source>
</evidence>
<feature type="domain" description="Morc S5" evidence="16">
    <location>
        <begin position="418"/>
        <end position="563"/>
    </location>
</feature>
<evidence type="ECO:0000256" key="5">
    <source>
        <dbReference type="ARBA" id="ARBA00022759"/>
    </source>
</evidence>
<keyword evidence="7" id="KW-0378">Hydrolase</keyword>
<evidence type="ECO:0000259" key="16">
    <source>
        <dbReference type="Pfam" id="PF17942"/>
    </source>
</evidence>
<keyword evidence="4" id="KW-0547">Nucleotide-binding</keyword>
<keyword evidence="13" id="KW-0539">Nucleus</keyword>
<keyword evidence="10 14" id="KW-0175">Coiled coil</keyword>